<keyword evidence="1" id="KW-0472">Membrane</keyword>
<dbReference type="EMBL" id="CP003098">
    <property type="protein sequence ID" value="AET33327.1"/>
    <property type="molecule type" value="Genomic_DNA"/>
</dbReference>
<evidence type="ECO:0000313" key="3">
    <source>
        <dbReference type="Proteomes" id="UP000005867"/>
    </source>
</evidence>
<dbReference type="eggNOG" id="arCOG05546">
    <property type="taxonomic scope" value="Archaea"/>
</dbReference>
<dbReference type="Proteomes" id="UP000005867">
    <property type="component" value="Chromosome"/>
</dbReference>
<evidence type="ECO:0000313" key="2">
    <source>
        <dbReference type="EMBL" id="AET33327.1"/>
    </source>
</evidence>
<evidence type="ECO:0000256" key="1">
    <source>
        <dbReference type="SAM" id="Phobius"/>
    </source>
</evidence>
<dbReference type="AlphaFoldDB" id="G7VHW7"/>
<reference evidence="2 3" key="1">
    <citation type="journal article" date="2012" name="J. Bacteriol.">
        <title>Complete genome sequence of strain 1860, a crenarchaeon of the genus pyrobaculum able to grow with various electron acceptors.</title>
        <authorList>
            <person name="Mardanov A.V."/>
            <person name="Gumerov V.M."/>
            <person name="Slobodkina G.B."/>
            <person name="Beletsky A.V."/>
            <person name="Bonch-Osmolovskaya E.A."/>
            <person name="Ravin N.V."/>
            <person name="Skryabin K.G."/>
        </authorList>
    </citation>
    <scope>NUCLEOTIDE SEQUENCE [LARGE SCALE GENOMIC DNA]</scope>
    <source>
        <strain evidence="2 3">1860</strain>
    </source>
</reference>
<dbReference type="OrthoDB" id="28781at2157"/>
<protein>
    <submittedName>
        <fullName evidence="2">Uncharacterized protein</fullName>
    </submittedName>
</protein>
<keyword evidence="1" id="KW-0812">Transmembrane</keyword>
<feature type="transmembrane region" description="Helical" evidence="1">
    <location>
        <begin position="42"/>
        <end position="67"/>
    </location>
</feature>
<dbReference type="HOGENOM" id="CLU_1912427_0_0_2"/>
<proteinExistence type="predicted"/>
<name>G7VHW7_9CREN</name>
<dbReference type="KEGG" id="pyr:P186_1925"/>
<dbReference type="GeneID" id="11596418"/>
<feature type="transmembrane region" description="Helical" evidence="1">
    <location>
        <begin position="105"/>
        <end position="125"/>
    </location>
</feature>
<dbReference type="BioCyc" id="PSP1104324:GJSN-1883-MONOMER"/>
<sequence length="129" mass="14244">MFAEALLALHITGVVGWGGLTMGGYYVLKSCGGGCYGRYRRLVYLQFASALAVFATGLTLAVVRYGFPKSPLWIHAALGIAMIIGVVELIHLWAAGRGLDRYEKYVRVFIPLWSAGYLAMIYLMVFKPF</sequence>
<accession>G7VHW7</accession>
<gene>
    <name evidence="2" type="ORF">P186_1925</name>
</gene>
<keyword evidence="3" id="KW-1185">Reference proteome</keyword>
<keyword evidence="1" id="KW-1133">Transmembrane helix</keyword>
<feature type="transmembrane region" description="Helical" evidence="1">
    <location>
        <begin position="6"/>
        <end position="28"/>
    </location>
</feature>
<organism evidence="2 3">
    <name type="scientific">Pyrobaculum ferrireducens</name>
    <dbReference type="NCBI Taxonomy" id="1104324"/>
    <lineage>
        <taxon>Archaea</taxon>
        <taxon>Thermoproteota</taxon>
        <taxon>Thermoprotei</taxon>
        <taxon>Thermoproteales</taxon>
        <taxon>Thermoproteaceae</taxon>
        <taxon>Pyrobaculum</taxon>
    </lineage>
</organism>
<feature type="transmembrane region" description="Helical" evidence="1">
    <location>
        <begin position="73"/>
        <end position="93"/>
    </location>
</feature>
<dbReference type="RefSeq" id="WP_014289152.1">
    <property type="nucleotide sequence ID" value="NC_016645.1"/>
</dbReference>